<feature type="compositionally biased region" description="Basic and acidic residues" evidence="1">
    <location>
        <begin position="75"/>
        <end position="87"/>
    </location>
</feature>
<protein>
    <recommendedName>
        <fullName evidence="3">NAD-dependent epimerase/dehydratase domain-containing protein</fullName>
    </recommendedName>
</protein>
<dbReference type="Gene3D" id="3.40.50.720">
    <property type="entry name" value="NAD(P)-binding Rossmann-like Domain"/>
    <property type="match status" value="1"/>
</dbReference>
<name>A0A382C6R8_9ZZZZ</name>
<dbReference type="EMBL" id="UINC01032996">
    <property type="protein sequence ID" value="SVB21569.1"/>
    <property type="molecule type" value="Genomic_DNA"/>
</dbReference>
<organism evidence="2">
    <name type="scientific">marine metagenome</name>
    <dbReference type="NCBI Taxonomy" id="408172"/>
    <lineage>
        <taxon>unclassified sequences</taxon>
        <taxon>metagenomes</taxon>
        <taxon>ecological metagenomes</taxon>
    </lineage>
</organism>
<dbReference type="AlphaFoldDB" id="A0A382C6R8"/>
<feature type="region of interest" description="Disordered" evidence="1">
    <location>
        <begin position="68"/>
        <end position="101"/>
    </location>
</feature>
<evidence type="ECO:0000313" key="2">
    <source>
        <dbReference type="EMBL" id="SVB21569.1"/>
    </source>
</evidence>
<accession>A0A382C6R8</accession>
<sequence length="101" mass="10911">MNFLILGGTVILGRFLVIEALDAGHTVTLFNRGTTTPGLFPYVEHLTGDRDGGLVGLRGSPWDAVIETSGYTPRPVRDSDELVKESDESAMPGRTAVHRCL</sequence>
<dbReference type="InterPro" id="IPR036291">
    <property type="entry name" value="NAD(P)-bd_dom_sf"/>
</dbReference>
<reference evidence="2" key="1">
    <citation type="submission" date="2018-05" db="EMBL/GenBank/DDBJ databases">
        <authorList>
            <person name="Lanie J.A."/>
            <person name="Ng W.-L."/>
            <person name="Kazmierczak K.M."/>
            <person name="Andrzejewski T.M."/>
            <person name="Davidsen T.M."/>
            <person name="Wayne K.J."/>
            <person name="Tettelin H."/>
            <person name="Glass J.I."/>
            <person name="Rusch D."/>
            <person name="Podicherti R."/>
            <person name="Tsui H.-C.T."/>
            <person name="Winkler M.E."/>
        </authorList>
    </citation>
    <scope>NUCLEOTIDE SEQUENCE</scope>
</reference>
<evidence type="ECO:0000256" key="1">
    <source>
        <dbReference type="SAM" id="MobiDB-lite"/>
    </source>
</evidence>
<gene>
    <name evidence="2" type="ORF">METZ01_LOCUS174423</name>
</gene>
<evidence type="ECO:0008006" key="3">
    <source>
        <dbReference type="Google" id="ProtNLM"/>
    </source>
</evidence>
<dbReference type="SUPFAM" id="SSF51735">
    <property type="entry name" value="NAD(P)-binding Rossmann-fold domains"/>
    <property type="match status" value="1"/>
</dbReference>
<proteinExistence type="predicted"/>